<dbReference type="GO" id="GO:0010997">
    <property type="term" value="F:anaphase-promoting complex binding"/>
    <property type="evidence" value="ECO:0007669"/>
    <property type="project" value="InterPro"/>
</dbReference>
<keyword evidence="3" id="KW-0677">Repeat</keyword>
<dbReference type="OrthoDB" id="10263272at2759"/>
<protein>
    <submittedName>
        <fullName evidence="7">Wd40 domain-containing protein</fullName>
    </submittedName>
</protein>
<accession>A0A0F9YVN7</accession>
<dbReference type="PANTHER" id="PTHR19918">
    <property type="entry name" value="CELL DIVISION CYCLE 20 CDC20 FIZZY -RELATED"/>
    <property type="match status" value="1"/>
</dbReference>
<organism evidence="7 8">
    <name type="scientific">Vairimorpha ceranae</name>
    <dbReference type="NCBI Taxonomy" id="40302"/>
    <lineage>
        <taxon>Eukaryota</taxon>
        <taxon>Fungi</taxon>
        <taxon>Fungi incertae sedis</taxon>
        <taxon>Microsporidia</taxon>
        <taxon>Nosematidae</taxon>
        <taxon>Vairimorpha</taxon>
    </lineage>
</organism>
<proteinExistence type="inferred from homology"/>
<sequence>MDRHFKSPFISNYNYKDYDERYSFSLPRKFTPIVTSQAYREIKTKSLVDDFYSNLIDWYNDKVYFAIDDSVFIHDFHTSKTSHLQTISDNCITSVKGMGNKIILGTSSGYMHIVDICKEQSTRHLFHKSRIGVLKIENTNIFTGSRDKRCKVIDSRINKIIHSILQHNQEVCGMDLSKNYKHLVTGGNDNKLYVYDRRNLDVPLTKCTQHKAAIKAVSWSPVSANLFVTGGGTADKTVKLWDINLINNSNSSPLLKSVDYGSQVCNLKWLHNNQILSTHGYSKDDIRLCGVYNFNCNRQYLGHKNRVIHFSVSKDEKYFVTGSADCSIKFWEIYGDTHNEIEIR</sequence>
<dbReference type="VEuPathDB" id="MicrosporidiaDB:AAJ76_3000161054"/>
<evidence type="ECO:0000256" key="2">
    <source>
        <dbReference type="ARBA" id="ARBA00022574"/>
    </source>
</evidence>
<comment type="caution">
    <text evidence="7">The sequence shown here is derived from an EMBL/GenBank/DDBJ whole genome shotgun (WGS) entry which is preliminary data.</text>
</comment>
<feature type="domain" description="CDC20/Fizzy WD40" evidence="6">
    <location>
        <begin position="46"/>
        <end position="331"/>
    </location>
</feature>
<dbReference type="GO" id="GO:1990757">
    <property type="term" value="F:ubiquitin ligase activator activity"/>
    <property type="evidence" value="ECO:0007669"/>
    <property type="project" value="TreeGrafter"/>
</dbReference>
<evidence type="ECO:0000256" key="5">
    <source>
        <dbReference type="PROSITE-ProRule" id="PRU00221"/>
    </source>
</evidence>
<evidence type="ECO:0000313" key="7">
    <source>
        <dbReference type="EMBL" id="KKO76482.1"/>
    </source>
</evidence>
<dbReference type="PROSITE" id="PS50294">
    <property type="entry name" value="WD_REPEATS_REGION"/>
    <property type="match status" value="1"/>
</dbReference>
<dbReference type="InterPro" id="IPR015943">
    <property type="entry name" value="WD40/YVTN_repeat-like_dom_sf"/>
</dbReference>
<comment type="similarity">
    <text evidence="1">Belongs to the WD repeat CDC20/Fizzy family.</text>
</comment>
<dbReference type="AlphaFoldDB" id="A0A0F9YVN7"/>
<dbReference type="Gene3D" id="2.130.10.10">
    <property type="entry name" value="YVTN repeat-like/Quinoprotein amine dehydrogenase"/>
    <property type="match status" value="1"/>
</dbReference>
<dbReference type="RefSeq" id="XP_024332224.1">
    <property type="nucleotide sequence ID" value="XM_024475062.1"/>
</dbReference>
<keyword evidence="2 5" id="KW-0853">WD repeat</keyword>
<dbReference type="PROSITE" id="PS00678">
    <property type="entry name" value="WD_REPEATS_1"/>
    <property type="match status" value="1"/>
</dbReference>
<dbReference type="PANTHER" id="PTHR19918:SF1">
    <property type="entry name" value="FIZZY-RELATED PROTEIN HOMOLOG"/>
    <property type="match status" value="1"/>
</dbReference>
<dbReference type="SUPFAM" id="SSF50978">
    <property type="entry name" value="WD40 repeat-like"/>
    <property type="match status" value="1"/>
</dbReference>
<dbReference type="VEuPathDB" id="MicrosporidiaDB:G9O61_00g016210"/>
<name>A0A0F9YVN7_9MICR</name>
<dbReference type="GO" id="GO:1905786">
    <property type="term" value="P:positive regulation of anaphase-promoting complex-dependent catabolic process"/>
    <property type="evidence" value="ECO:0007669"/>
    <property type="project" value="TreeGrafter"/>
</dbReference>
<keyword evidence="4" id="KW-0131">Cell cycle</keyword>
<dbReference type="GeneID" id="36319993"/>
<dbReference type="VEuPathDB" id="MicrosporidiaDB:NCER_100153"/>
<evidence type="ECO:0000313" key="8">
    <source>
        <dbReference type="Proteomes" id="UP000034350"/>
    </source>
</evidence>
<dbReference type="InterPro" id="IPR036322">
    <property type="entry name" value="WD40_repeat_dom_sf"/>
</dbReference>
<evidence type="ECO:0000256" key="1">
    <source>
        <dbReference type="ARBA" id="ARBA00006445"/>
    </source>
</evidence>
<dbReference type="GO" id="GO:0031145">
    <property type="term" value="P:anaphase-promoting complex-dependent catabolic process"/>
    <property type="evidence" value="ECO:0007669"/>
    <property type="project" value="TreeGrafter"/>
</dbReference>
<dbReference type="PROSITE" id="PS50082">
    <property type="entry name" value="WD_REPEATS_2"/>
    <property type="match status" value="2"/>
</dbReference>
<dbReference type="OMA" id="WNVFPGP"/>
<dbReference type="SMART" id="SM00320">
    <property type="entry name" value="WD40"/>
    <property type="match status" value="4"/>
</dbReference>
<reference evidence="7 8" key="1">
    <citation type="journal article" date="2015" name="Environ. Microbiol.">
        <title>Genome analyses suggest the presence of polyploidy and recent human-driven expansions in eight global populations of the honeybee pathogen Nosema ceranae.</title>
        <authorList>
            <person name="Pelin A."/>
            <person name="Selman M."/>
            <person name="Aris-Brosou S."/>
            <person name="Farinelli L."/>
            <person name="Corradi N."/>
        </authorList>
    </citation>
    <scope>NUCLEOTIDE SEQUENCE [LARGE SCALE GENOMIC DNA]</scope>
    <source>
        <strain evidence="7 8">PA08 1199</strain>
    </source>
</reference>
<evidence type="ECO:0000259" key="6">
    <source>
        <dbReference type="Pfam" id="PF24807"/>
    </source>
</evidence>
<dbReference type="InterPro" id="IPR033010">
    <property type="entry name" value="Cdc20/Fizzy"/>
</dbReference>
<feature type="repeat" description="WD" evidence="5">
    <location>
        <begin position="300"/>
        <end position="333"/>
    </location>
</feature>
<dbReference type="Proteomes" id="UP000034350">
    <property type="component" value="Unassembled WGS sequence"/>
</dbReference>
<dbReference type="GO" id="GO:0005680">
    <property type="term" value="C:anaphase-promoting complex"/>
    <property type="evidence" value="ECO:0007669"/>
    <property type="project" value="TreeGrafter"/>
</dbReference>
<dbReference type="EMBL" id="JPQZ01000003">
    <property type="protein sequence ID" value="KKO76482.1"/>
    <property type="molecule type" value="Genomic_DNA"/>
</dbReference>
<evidence type="ECO:0000256" key="3">
    <source>
        <dbReference type="ARBA" id="ARBA00022737"/>
    </source>
</evidence>
<keyword evidence="8" id="KW-1185">Reference proteome</keyword>
<feature type="repeat" description="WD" evidence="5">
    <location>
        <begin position="164"/>
        <end position="196"/>
    </location>
</feature>
<dbReference type="InterPro" id="IPR056150">
    <property type="entry name" value="WD40_CDC20-Fz"/>
</dbReference>
<gene>
    <name evidence="7" type="ORF">AAJ76_3000161054</name>
</gene>
<evidence type="ECO:0000256" key="4">
    <source>
        <dbReference type="ARBA" id="ARBA00023306"/>
    </source>
</evidence>
<dbReference type="InterPro" id="IPR001680">
    <property type="entry name" value="WD40_rpt"/>
</dbReference>
<dbReference type="Pfam" id="PF24807">
    <property type="entry name" value="WD40_CDC20-Fz"/>
    <property type="match status" value="1"/>
</dbReference>
<dbReference type="InterPro" id="IPR019775">
    <property type="entry name" value="WD40_repeat_CS"/>
</dbReference>